<dbReference type="InterPro" id="IPR004193">
    <property type="entry name" value="Glyco_hydro_13_N"/>
</dbReference>
<dbReference type="GO" id="GO:0043169">
    <property type="term" value="F:cation binding"/>
    <property type="evidence" value="ECO:0007669"/>
    <property type="project" value="InterPro"/>
</dbReference>
<evidence type="ECO:0000256" key="1">
    <source>
        <dbReference type="ARBA" id="ARBA00000826"/>
    </source>
</evidence>
<dbReference type="EMBL" id="JALJOR010000003">
    <property type="protein sequence ID" value="KAK9820161.1"/>
    <property type="molecule type" value="Genomic_DNA"/>
</dbReference>
<dbReference type="GO" id="GO:0004553">
    <property type="term" value="F:hydrolase activity, hydrolyzing O-glycosyl compounds"/>
    <property type="evidence" value="ECO:0007669"/>
    <property type="project" value="InterPro"/>
</dbReference>
<reference evidence="11 12" key="1">
    <citation type="journal article" date="2024" name="Nat. Commun.">
        <title>Phylogenomics reveals the evolutionary origins of lichenization in chlorophyte algae.</title>
        <authorList>
            <person name="Puginier C."/>
            <person name="Libourel C."/>
            <person name="Otte J."/>
            <person name="Skaloud P."/>
            <person name="Haon M."/>
            <person name="Grisel S."/>
            <person name="Petersen M."/>
            <person name="Berrin J.G."/>
            <person name="Delaux P.M."/>
            <person name="Dal Grande F."/>
            <person name="Keller J."/>
        </authorList>
    </citation>
    <scope>NUCLEOTIDE SEQUENCE [LARGE SCALE GENOMIC DNA]</scope>
    <source>
        <strain evidence="11 12">SAG 2043</strain>
    </source>
</reference>
<dbReference type="FunFam" id="3.20.20.80:FF:000001">
    <property type="entry name" value="1,4-alpha-glucan branching enzyme"/>
    <property type="match status" value="1"/>
</dbReference>
<accession>A0AAW1QG09</accession>
<dbReference type="CDD" id="cd11321">
    <property type="entry name" value="AmyAc_bac_euk_BE"/>
    <property type="match status" value="1"/>
</dbReference>
<comment type="caution">
    <text evidence="11">The sequence shown here is derived from an EMBL/GenBank/DDBJ whole genome shotgun (WGS) entry which is preliminary data.</text>
</comment>
<comment type="pathway">
    <text evidence="7">Glycan biosynthesis.</text>
</comment>
<dbReference type="Proteomes" id="UP001489004">
    <property type="component" value="Unassembled WGS sequence"/>
</dbReference>
<comment type="subcellular location">
    <subcellularLocation>
        <location evidence="2">Plastid</location>
        <location evidence="2">Amyloplast</location>
    </subcellularLocation>
</comment>
<dbReference type="InterPro" id="IPR006048">
    <property type="entry name" value="A-amylase/branching_C"/>
</dbReference>
<evidence type="ECO:0000313" key="12">
    <source>
        <dbReference type="Proteomes" id="UP001489004"/>
    </source>
</evidence>
<evidence type="ECO:0000256" key="6">
    <source>
        <dbReference type="ARBA" id="ARBA00023234"/>
    </source>
</evidence>
<evidence type="ECO:0000256" key="2">
    <source>
        <dbReference type="ARBA" id="ARBA00004602"/>
    </source>
</evidence>
<dbReference type="Pfam" id="PF02806">
    <property type="entry name" value="Alpha-amylase_C"/>
    <property type="match status" value="1"/>
</dbReference>
<keyword evidence="6" id="KW-0934">Plastid</keyword>
<dbReference type="Gene3D" id="3.20.20.80">
    <property type="entry name" value="Glycosidases"/>
    <property type="match status" value="1"/>
</dbReference>
<dbReference type="InterPro" id="IPR013780">
    <property type="entry name" value="Glyco_hydro_b"/>
</dbReference>
<feature type="region of interest" description="Disordered" evidence="9">
    <location>
        <begin position="641"/>
        <end position="664"/>
    </location>
</feature>
<dbReference type="Pfam" id="PF00128">
    <property type="entry name" value="Alpha-amylase"/>
    <property type="match status" value="1"/>
</dbReference>
<feature type="active site" description="Nucleophile" evidence="8">
    <location>
        <position position="331"/>
    </location>
</feature>
<dbReference type="EC" id="2.4.1.18" evidence="4"/>
<dbReference type="SMART" id="SM00642">
    <property type="entry name" value="Aamy"/>
    <property type="match status" value="1"/>
</dbReference>
<dbReference type="GO" id="GO:0009501">
    <property type="term" value="C:amyloplast"/>
    <property type="evidence" value="ECO:0007669"/>
    <property type="project" value="UniProtKB-SubCell"/>
</dbReference>
<organism evidence="11 12">
    <name type="scientific">[Myrmecia] bisecta</name>
    <dbReference type="NCBI Taxonomy" id="41462"/>
    <lineage>
        <taxon>Eukaryota</taxon>
        <taxon>Viridiplantae</taxon>
        <taxon>Chlorophyta</taxon>
        <taxon>core chlorophytes</taxon>
        <taxon>Trebouxiophyceae</taxon>
        <taxon>Trebouxiales</taxon>
        <taxon>Trebouxiaceae</taxon>
        <taxon>Myrmecia</taxon>
    </lineage>
</organism>
<name>A0AAW1QG09_9CHLO</name>
<evidence type="ECO:0000256" key="9">
    <source>
        <dbReference type="SAM" id="MobiDB-lite"/>
    </source>
</evidence>
<gene>
    <name evidence="11" type="ORF">WJX72_006858</name>
</gene>
<protein>
    <recommendedName>
        <fullName evidence="4">1,4-alpha-glucan branching enzyme</fullName>
        <ecNumber evidence="4">2.4.1.18</ecNumber>
    </recommendedName>
</protein>
<dbReference type="SUPFAM" id="SSF51011">
    <property type="entry name" value="Glycosyl hydrolase domain"/>
    <property type="match status" value="1"/>
</dbReference>
<evidence type="ECO:0000313" key="11">
    <source>
        <dbReference type="EMBL" id="KAK9820161.1"/>
    </source>
</evidence>
<evidence type="ECO:0000259" key="10">
    <source>
        <dbReference type="SMART" id="SM00642"/>
    </source>
</evidence>
<keyword evidence="12" id="KW-1185">Reference proteome</keyword>
<sequence>MDIAKLDADLVAHQDHLKYRYQQFLETKHKIEEVEGSIAEFAKGYQKFGFTRTSNATVYREWAPGATSAQLIGDFNNWSGSWMERDAFGVWSLTLPDDPNGQPAIPHGSRVKVRLQHPGGWFVDRIPAWIKWATVEPGKMGAHYDGIHWDPPQKHQWQHERPQKAKALRIYEAHVGMSSEAQEVATYTYFKDNVLPRVAALGYNAIQLMAIQEHSYFASFGYHVTNPFAVSSRSGNPEELKALVDEAHRLGIAVLLDVVHSHISSNADDGLAGFDFGQGEEASYFCSGERGYHKVWDSRLFNYSQWEVLRYLLSNLRWWMDEYKFDGFRFDGVTSMLYWHHGINMGFSGDYREYFSPSTNVDAVVYLMLANELVHELHTDAITVAEDVSGMPALCRSVREGGTGFDYRLGMGLPDKWVNLVKNVRDENWSMPDLVSALCNRRYTEKTVAYVESHDQSLVGDQTLAFRLIGPEMYTGMSTLQEESPVVARGIALHKVIRLVTMALGGEGWLDFMGNEFGHPEWIDFPRDGNNWSHQYCRRQWSLVDAEHLRYRFLNAWDAAMQHLDDEYDFLTSPHQLVSFAGGLEEQVIVAERGPLLFIFNFSPFKDFEGYKVGVPEAGKWRVVLDSDDVKFGGKGRVGHDVDHFTHPEGEPGKPETNFNKRPHSMKVFSPSRSVVVS</sequence>
<dbReference type="AlphaFoldDB" id="A0AAW1QG09"/>
<proteinExistence type="inferred from homology"/>
<feature type="active site" description="Proton donor" evidence="8">
    <location>
        <position position="386"/>
    </location>
</feature>
<dbReference type="PIRSF" id="PIRSF000463">
    <property type="entry name" value="GlgB"/>
    <property type="match status" value="1"/>
</dbReference>
<feature type="domain" description="Glycosyl hydrolase family 13 catalytic" evidence="10">
    <location>
        <begin position="183"/>
        <end position="561"/>
    </location>
</feature>
<dbReference type="InterPro" id="IPR013783">
    <property type="entry name" value="Ig-like_fold"/>
</dbReference>
<keyword evidence="6" id="KW-0035">Amyloplast</keyword>
<dbReference type="InterPro" id="IPR006047">
    <property type="entry name" value="GH13_cat_dom"/>
</dbReference>
<feature type="compositionally biased region" description="Basic and acidic residues" evidence="9">
    <location>
        <begin position="641"/>
        <end position="654"/>
    </location>
</feature>
<comment type="similarity">
    <text evidence="3">Belongs to the glycosyl hydrolase 13 family. GlgB subfamily.</text>
</comment>
<dbReference type="FunFam" id="2.60.40.10:FF:000250">
    <property type="entry name" value="1,4-alpha-glucan-branching enzyme, chloroplastic/amyloplastic"/>
    <property type="match status" value="1"/>
</dbReference>
<evidence type="ECO:0000256" key="8">
    <source>
        <dbReference type="PIRSR" id="PIRSR000463-1"/>
    </source>
</evidence>
<dbReference type="Gene3D" id="2.60.40.1180">
    <property type="entry name" value="Golgi alpha-mannosidase II"/>
    <property type="match status" value="1"/>
</dbReference>
<dbReference type="GO" id="GO:0005978">
    <property type="term" value="P:glycogen biosynthetic process"/>
    <property type="evidence" value="ECO:0007669"/>
    <property type="project" value="InterPro"/>
</dbReference>
<keyword evidence="5" id="KW-0808">Transferase</keyword>
<dbReference type="InterPro" id="IPR037439">
    <property type="entry name" value="Branching_enzy"/>
</dbReference>
<dbReference type="InterPro" id="IPR014756">
    <property type="entry name" value="Ig_E-set"/>
</dbReference>
<dbReference type="Gene3D" id="2.60.40.10">
    <property type="entry name" value="Immunoglobulins"/>
    <property type="match status" value="1"/>
</dbReference>
<dbReference type="Pfam" id="PF02922">
    <property type="entry name" value="CBM_48"/>
    <property type="match status" value="1"/>
</dbReference>
<dbReference type="GO" id="GO:0003844">
    <property type="term" value="F:1,4-alpha-glucan branching enzyme activity"/>
    <property type="evidence" value="ECO:0007669"/>
    <property type="project" value="UniProtKB-EC"/>
</dbReference>
<dbReference type="PANTHER" id="PTHR43651:SF2">
    <property type="entry name" value="1,4-ALPHA-GLUCAN-BRANCHING ENZYME, CHLOROPLASTIC_AMYLOPLASTIC"/>
    <property type="match status" value="1"/>
</dbReference>
<evidence type="ECO:0000256" key="7">
    <source>
        <dbReference type="ARBA" id="ARBA00060592"/>
    </source>
</evidence>
<dbReference type="InterPro" id="IPR017853">
    <property type="entry name" value="GH"/>
</dbReference>
<evidence type="ECO:0000256" key="3">
    <source>
        <dbReference type="ARBA" id="ARBA00009000"/>
    </source>
</evidence>
<comment type="catalytic activity">
    <reaction evidence="1">
        <text>Transfers a segment of a (1-&gt;4)-alpha-D-glucan chain to a primary hydroxy group in a similar glucan chain.</text>
        <dbReference type="EC" id="2.4.1.18"/>
    </reaction>
</comment>
<dbReference type="CDD" id="cd02854">
    <property type="entry name" value="E_set_GBE_euk_N"/>
    <property type="match status" value="1"/>
</dbReference>
<dbReference type="PANTHER" id="PTHR43651">
    <property type="entry name" value="1,4-ALPHA-GLUCAN-BRANCHING ENZYME"/>
    <property type="match status" value="1"/>
</dbReference>
<dbReference type="SUPFAM" id="SSF51445">
    <property type="entry name" value="(Trans)glycosidases"/>
    <property type="match status" value="1"/>
</dbReference>
<dbReference type="SUPFAM" id="SSF81296">
    <property type="entry name" value="E set domains"/>
    <property type="match status" value="1"/>
</dbReference>
<evidence type="ECO:0000256" key="5">
    <source>
        <dbReference type="ARBA" id="ARBA00022679"/>
    </source>
</evidence>
<evidence type="ECO:0000256" key="4">
    <source>
        <dbReference type="ARBA" id="ARBA00012541"/>
    </source>
</evidence>